<feature type="binding site" evidence="18">
    <location>
        <position position="62"/>
    </location>
    <ligand>
        <name>K(+)</name>
        <dbReference type="ChEBI" id="CHEBI:29103"/>
    </ligand>
</feature>
<dbReference type="PIRSF" id="PIRSF017184">
    <property type="entry name" value="Nnr"/>
    <property type="match status" value="1"/>
</dbReference>
<feature type="binding site" evidence="17">
    <location>
        <position position="425"/>
    </location>
    <ligand>
        <name>(6S)-NADPHX</name>
        <dbReference type="ChEBI" id="CHEBI:64076"/>
    </ligand>
</feature>
<protein>
    <recommendedName>
        <fullName evidence="19">Bifunctional NAD(P)H-hydrate repair enzyme</fullName>
    </recommendedName>
    <alternativeName>
        <fullName evidence="19">Nicotinamide nucleotide repair protein</fullName>
    </alternativeName>
    <domain>
        <recommendedName>
            <fullName evidence="19">ADP-dependent (S)-NAD(P)H-hydrate dehydratase</fullName>
            <ecNumber evidence="19">4.2.1.136</ecNumber>
        </recommendedName>
        <alternativeName>
            <fullName evidence="19">ADP-dependent NAD(P)HX dehydratase</fullName>
        </alternativeName>
    </domain>
    <domain>
        <recommendedName>
            <fullName evidence="19">NAD(P)H-hydrate epimerase</fullName>
            <ecNumber evidence="19">5.1.99.6</ecNumber>
        </recommendedName>
    </domain>
</protein>
<evidence type="ECO:0000256" key="12">
    <source>
        <dbReference type="ARBA" id="ARBA00023239"/>
    </source>
</evidence>
<feature type="binding site" evidence="18">
    <location>
        <begin position="126"/>
        <end position="132"/>
    </location>
    <ligand>
        <name>(6S)-NADPHX</name>
        <dbReference type="ChEBI" id="CHEBI:64076"/>
    </ligand>
</feature>
<evidence type="ECO:0000256" key="10">
    <source>
        <dbReference type="ARBA" id="ARBA00023027"/>
    </source>
</evidence>
<evidence type="ECO:0000256" key="11">
    <source>
        <dbReference type="ARBA" id="ARBA00023235"/>
    </source>
</evidence>
<dbReference type="PANTHER" id="PTHR12592:SF0">
    <property type="entry name" value="ATP-DEPENDENT (S)-NAD(P)H-HYDRATE DEHYDRATASE"/>
    <property type="match status" value="1"/>
</dbReference>
<evidence type="ECO:0000256" key="1">
    <source>
        <dbReference type="ARBA" id="ARBA00000013"/>
    </source>
</evidence>
<dbReference type="Gene3D" id="3.40.50.10260">
    <property type="entry name" value="YjeF N-terminal domain"/>
    <property type="match status" value="1"/>
</dbReference>
<keyword evidence="5 18" id="KW-0479">Metal-binding</keyword>
<comment type="function">
    <text evidence="17">Catalyzes the dehydration of the S-form of NAD(P)HX at the expense of ADP, which is converted to AMP. Together with NAD(P)HX epimerase, which catalyzes the epimerization of the S- and R-forms, the enzyme allows the repair of both epimers of NAD(P)HX, a damaged form of NAD(P)H that is a result of enzymatic or heat-dependent hydration.</text>
</comment>
<keyword evidence="10 17" id="KW-0520">NAD</keyword>
<comment type="similarity">
    <text evidence="18">Belongs to the NnrE/AIBP family.</text>
</comment>
<keyword evidence="23" id="KW-1185">Reference proteome</keyword>
<dbReference type="SUPFAM" id="SSF53613">
    <property type="entry name" value="Ribokinase-like"/>
    <property type="match status" value="1"/>
</dbReference>
<evidence type="ECO:0000259" key="20">
    <source>
        <dbReference type="PROSITE" id="PS51383"/>
    </source>
</evidence>
<dbReference type="PANTHER" id="PTHR12592">
    <property type="entry name" value="ATP-DEPENDENT (S)-NAD(P)H-HYDRATE DEHYDRATASE FAMILY MEMBER"/>
    <property type="match status" value="1"/>
</dbReference>
<feature type="binding site" evidence="17">
    <location>
        <position position="250"/>
    </location>
    <ligand>
        <name>(6S)-NADPHX</name>
        <dbReference type="ChEBI" id="CHEBI:64076"/>
    </ligand>
</feature>
<dbReference type="GO" id="GO:0052855">
    <property type="term" value="F:ADP-dependent NAD(P)H-hydrate dehydratase activity"/>
    <property type="evidence" value="ECO:0007669"/>
    <property type="project" value="UniProtKB-UniRule"/>
</dbReference>
<dbReference type="RefSeq" id="WP_203413094.1">
    <property type="nucleotide sequence ID" value="NZ_CP060244.1"/>
</dbReference>
<dbReference type="InterPro" id="IPR030677">
    <property type="entry name" value="Nnr"/>
</dbReference>
<evidence type="ECO:0000256" key="17">
    <source>
        <dbReference type="HAMAP-Rule" id="MF_01965"/>
    </source>
</evidence>
<evidence type="ECO:0000256" key="7">
    <source>
        <dbReference type="ARBA" id="ARBA00022840"/>
    </source>
</evidence>
<evidence type="ECO:0000259" key="21">
    <source>
        <dbReference type="PROSITE" id="PS51385"/>
    </source>
</evidence>
<feature type="binding site" evidence="18">
    <location>
        <begin position="61"/>
        <end position="65"/>
    </location>
    <ligand>
        <name>(6S)-NADPHX</name>
        <dbReference type="ChEBI" id="CHEBI:64076"/>
    </ligand>
</feature>
<comment type="catalytic activity">
    <reaction evidence="15 17 19">
        <text>(6S)-NADHX + ADP = AMP + phosphate + NADH + H(+)</text>
        <dbReference type="Rhea" id="RHEA:32223"/>
        <dbReference type="ChEBI" id="CHEBI:15378"/>
        <dbReference type="ChEBI" id="CHEBI:43474"/>
        <dbReference type="ChEBI" id="CHEBI:57945"/>
        <dbReference type="ChEBI" id="CHEBI:64074"/>
        <dbReference type="ChEBI" id="CHEBI:456215"/>
        <dbReference type="ChEBI" id="CHEBI:456216"/>
        <dbReference type="EC" id="4.2.1.136"/>
    </reaction>
</comment>
<dbReference type="KEGG" id="ebla:JGUZn3_16520"/>
<dbReference type="GO" id="GO:0052856">
    <property type="term" value="F:NAD(P)HX epimerase activity"/>
    <property type="evidence" value="ECO:0007669"/>
    <property type="project" value="UniProtKB-UniRule"/>
</dbReference>
<comment type="subunit">
    <text evidence="17">Homotetramer.</text>
</comment>
<evidence type="ECO:0000256" key="8">
    <source>
        <dbReference type="ARBA" id="ARBA00022857"/>
    </source>
</evidence>
<feature type="binding site" evidence="18">
    <location>
        <position position="122"/>
    </location>
    <ligand>
        <name>K(+)</name>
        <dbReference type="ChEBI" id="CHEBI:29103"/>
    </ligand>
</feature>
<evidence type="ECO:0000256" key="13">
    <source>
        <dbReference type="ARBA" id="ARBA00023268"/>
    </source>
</evidence>
<dbReference type="PROSITE" id="PS51385">
    <property type="entry name" value="YJEF_N"/>
    <property type="match status" value="1"/>
</dbReference>
<dbReference type="NCBIfam" id="TIGR00196">
    <property type="entry name" value="yjeF_cterm"/>
    <property type="match status" value="1"/>
</dbReference>
<feature type="binding site" evidence="17">
    <location>
        <position position="308"/>
    </location>
    <ligand>
        <name>(6S)-NADPHX</name>
        <dbReference type="ChEBI" id="CHEBI:64076"/>
    </ligand>
</feature>
<feature type="binding site" evidence="18">
    <location>
        <position position="154"/>
    </location>
    <ligand>
        <name>K(+)</name>
        <dbReference type="ChEBI" id="CHEBI:29103"/>
    </ligand>
</feature>
<evidence type="ECO:0000313" key="23">
    <source>
        <dbReference type="Proteomes" id="UP000516349"/>
    </source>
</evidence>
<feature type="domain" description="YjeF C-terminal" evidence="20">
    <location>
        <begin position="216"/>
        <end position="479"/>
    </location>
</feature>
<dbReference type="InterPro" id="IPR036652">
    <property type="entry name" value="YjeF_N_dom_sf"/>
</dbReference>
<dbReference type="GO" id="GO:0005524">
    <property type="term" value="F:ATP binding"/>
    <property type="evidence" value="ECO:0007669"/>
    <property type="project" value="UniProtKB-UniRule"/>
</dbReference>
<keyword evidence="13" id="KW-0511">Multifunctional enzyme</keyword>
<feature type="binding site" evidence="17">
    <location>
        <position position="359"/>
    </location>
    <ligand>
        <name>(6S)-NADPHX</name>
        <dbReference type="ChEBI" id="CHEBI:64076"/>
    </ligand>
</feature>
<dbReference type="GO" id="GO:0046496">
    <property type="term" value="P:nicotinamide nucleotide metabolic process"/>
    <property type="evidence" value="ECO:0007669"/>
    <property type="project" value="UniProtKB-UniRule"/>
</dbReference>
<comment type="catalytic activity">
    <reaction evidence="16 17 19">
        <text>(6S)-NADPHX + ADP = AMP + phosphate + NADPH + H(+)</text>
        <dbReference type="Rhea" id="RHEA:32235"/>
        <dbReference type="ChEBI" id="CHEBI:15378"/>
        <dbReference type="ChEBI" id="CHEBI:43474"/>
        <dbReference type="ChEBI" id="CHEBI:57783"/>
        <dbReference type="ChEBI" id="CHEBI:64076"/>
        <dbReference type="ChEBI" id="CHEBI:456215"/>
        <dbReference type="ChEBI" id="CHEBI:456216"/>
        <dbReference type="EC" id="4.2.1.136"/>
    </reaction>
</comment>
<dbReference type="EC" id="5.1.99.6" evidence="19"/>
<dbReference type="Pfam" id="PF03853">
    <property type="entry name" value="YjeF_N"/>
    <property type="match status" value="1"/>
</dbReference>
<evidence type="ECO:0000256" key="9">
    <source>
        <dbReference type="ARBA" id="ARBA00022958"/>
    </source>
</evidence>
<dbReference type="EC" id="4.2.1.136" evidence="19"/>
<dbReference type="Proteomes" id="UP000516349">
    <property type="component" value="Chromosome"/>
</dbReference>
<dbReference type="InterPro" id="IPR029056">
    <property type="entry name" value="Ribokinase-like"/>
</dbReference>
<evidence type="ECO:0000256" key="19">
    <source>
        <dbReference type="PIRNR" id="PIRNR017184"/>
    </source>
</evidence>
<feature type="binding site" evidence="18">
    <location>
        <position position="151"/>
    </location>
    <ligand>
        <name>(6S)-NADPHX</name>
        <dbReference type="ChEBI" id="CHEBI:64076"/>
    </ligand>
</feature>
<dbReference type="AlphaFoldDB" id="A0A7H1NSW3"/>
<comment type="cofactor">
    <cofactor evidence="18 19">
        <name>K(+)</name>
        <dbReference type="ChEBI" id="CHEBI:29103"/>
    </cofactor>
    <text evidence="18 19">Binds 1 potassium ion per subunit.</text>
</comment>
<dbReference type="InterPro" id="IPR004443">
    <property type="entry name" value="YjeF_N_dom"/>
</dbReference>
<gene>
    <name evidence="22" type="primary">nnr</name>
    <name evidence="17" type="synonym">nnrD</name>
    <name evidence="18" type="synonym">nnrE</name>
    <name evidence="22" type="ORF">JGUZn3_16520</name>
</gene>
<dbReference type="EMBL" id="CP060244">
    <property type="protein sequence ID" value="QNT78873.1"/>
    <property type="molecule type" value="Genomic_DNA"/>
</dbReference>
<evidence type="ECO:0000256" key="15">
    <source>
        <dbReference type="ARBA" id="ARBA00048238"/>
    </source>
</evidence>
<keyword evidence="9 18" id="KW-0630">Potassium</keyword>
<comment type="similarity">
    <text evidence="3 19">In the N-terminal section; belongs to the NnrE/AIBP family.</text>
</comment>
<evidence type="ECO:0000256" key="18">
    <source>
        <dbReference type="HAMAP-Rule" id="MF_01966"/>
    </source>
</evidence>
<comment type="catalytic activity">
    <reaction evidence="1 18 19">
        <text>(6R)-NADHX = (6S)-NADHX</text>
        <dbReference type="Rhea" id="RHEA:32215"/>
        <dbReference type="ChEBI" id="CHEBI:64074"/>
        <dbReference type="ChEBI" id="CHEBI:64075"/>
        <dbReference type="EC" id="5.1.99.6"/>
    </reaction>
</comment>
<comment type="function">
    <text evidence="14 19">Bifunctional enzyme that catalyzes the epimerization of the S- and R-forms of NAD(P)HX and the dehydration of the S-form of NAD(P)HX at the expense of ADP, which is converted to AMP. This allows the repair of both epimers of NAD(P)HX, a damaged form of NAD(P)H that is a result of enzymatic or heat-dependent hydration.</text>
</comment>
<keyword evidence="12 17" id="KW-0456">Lyase</keyword>
<evidence type="ECO:0000313" key="22">
    <source>
        <dbReference type="EMBL" id="QNT78873.1"/>
    </source>
</evidence>
<feature type="binding site" evidence="17">
    <location>
        <begin position="395"/>
        <end position="399"/>
    </location>
    <ligand>
        <name>AMP</name>
        <dbReference type="ChEBI" id="CHEBI:456215"/>
    </ligand>
</feature>
<name>A0A7H1NSW3_9PROT</name>
<feature type="domain" description="YjeF N-terminal" evidence="21">
    <location>
        <begin position="11"/>
        <end position="208"/>
    </location>
</feature>
<dbReference type="HAMAP" id="MF_01966">
    <property type="entry name" value="NADHX_epimerase"/>
    <property type="match status" value="1"/>
</dbReference>
<dbReference type="NCBIfam" id="TIGR00197">
    <property type="entry name" value="yjeF_nterm"/>
    <property type="match status" value="1"/>
</dbReference>
<evidence type="ECO:0000256" key="3">
    <source>
        <dbReference type="ARBA" id="ARBA00006001"/>
    </source>
</evidence>
<dbReference type="SUPFAM" id="SSF64153">
    <property type="entry name" value="YjeF N-terminal domain-like"/>
    <property type="match status" value="1"/>
</dbReference>
<dbReference type="Gene3D" id="3.40.1190.20">
    <property type="match status" value="1"/>
</dbReference>
<dbReference type="Pfam" id="PF01256">
    <property type="entry name" value="Carb_kinase"/>
    <property type="match status" value="1"/>
</dbReference>
<keyword evidence="7 17" id="KW-0067">ATP-binding</keyword>
<evidence type="ECO:0000256" key="5">
    <source>
        <dbReference type="ARBA" id="ARBA00022723"/>
    </source>
</evidence>
<dbReference type="GO" id="GO:0046872">
    <property type="term" value="F:metal ion binding"/>
    <property type="evidence" value="ECO:0007669"/>
    <property type="project" value="UniProtKB-UniRule"/>
</dbReference>
<feature type="binding site" evidence="17">
    <location>
        <position position="424"/>
    </location>
    <ligand>
        <name>AMP</name>
        <dbReference type="ChEBI" id="CHEBI:456215"/>
    </ligand>
</feature>
<dbReference type="CDD" id="cd01171">
    <property type="entry name" value="YXKO-related"/>
    <property type="match status" value="1"/>
</dbReference>
<comment type="cofactor">
    <cofactor evidence="17">
        <name>Mg(2+)</name>
        <dbReference type="ChEBI" id="CHEBI:18420"/>
    </cofactor>
</comment>
<sequence>MKQFCPQNVLPTPAEMAIIDSLASRTVSIEYLMGRAGWAIANALHKRYRPCHTLVLCGPGNNGGDGYVAARYLAEKGWPISVAHYHDRAPVHGEAALAASRWKGRMASYTVEEVAAADLVVDALFGAGLTRALSEEDANLLKAAKKCISVDIPSGLDGKTGKILGYAPMSDLTITFFRPKPGHFLLPGRAHIGALEVYDIGIPATVFNEITINLWENDPCLWTLPTLKIDSYKYSRGLVTVCGGQTMPGAARLSARGARGAGAGLVRIAARDHVKLFNHEDPGIIVDGMPIKGQVADERQKTWVCGPGLTVREVKKILPLLIGHGKNIVADAGALTAFAGKSTSEIVQNLRGVSVITPHIGEFTRVFGPLVHAVADKVEAARIVAQKIDSVVLLKGADTVIAAPDGRAALNHNAPSAVGTAGSGDILSGVVAALIAAGMPVWDAACAAVWIHGECGKLAGFLPRAEDLAACLPQSYHKALFFS</sequence>
<comment type="caution">
    <text evidence="18">Lacks conserved residue(s) required for the propagation of feature annotation.</text>
</comment>
<evidence type="ECO:0000256" key="4">
    <source>
        <dbReference type="ARBA" id="ARBA00009524"/>
    </source>
</evidence>
<accession>A0A7H1NSW3</accession>
<dbReference type="PROSITE" id="PS51383">
    <property type="entry name" value="YJEF_C_3"/>
    <property type="match status" value="1"/>
</dbReference>
<keyword evidence="11 18" id="KW-0413">Isomerase</keyword>
<comment type="similarity">
    <text evidence="17">Belongs to the NnrD/CARKD family.</text>
</comment>
<dbReference type="HAMAP" id="MF_01965">
    <property type="entry name" value="NADHX_dehydratase"/>
    <property type="match status" value="1"/>
</dbReference>
<evidence type="ECO:0000256" key="6">
    <source>
        <dbReference type="ARBA" id="ARBA00022741"/>
    </source>
</evidence>
<proteinExistence type="inferred from homology"/>
<keyword evidence="8 17" id="KW-0521">NADP</keyword>
<organism evidence="22 23">
    <name type="scientific">Entomobacter blattae</name>
    <dbReference type="NCBI Taxonomy" id="2762277"/>
    <lineage>
        <taxon>Bacteria</taxon>
        <taxon>Pseudomonadati</taxon>
        <taxon>Pseudomonadota</taxon>
        <taxon>Alphaproteobacteria</taxon>
        <taxon>Acetobacterales</taxon>
        <taxon>Acetobacteraceae</taxon>
        <taxon>Entomobacter</taxon>
    </lineage>
</organism>
<reference evidence="22 23" key="1">
    <citation type="submission" date="2020-08" db="EMBL/GenBank/DDBJ databases">
        <title>Complete genome sequence of Entomobacter blattae G55GP.</title>
        <authorList>
            <person name="Poehlein A."/>
            <person name="Guzman J."/>
            <person name="Daniel R."/>
            <person name="Vilcinskas A."/>
        </authorList>
    </citation>
    <scope>NUCLEOTIDE SEQUENCE [LARGE SCALE GENOMIC DNA]</scope>
    <source>
        <strain evidence="22 23">G55GP</strain>
    </source>
</reference>
<comment type="catalytic activity">
    <reaction evidence="2 18 19">
        <text>(6R)-NADPHX = (6S)-NADPHX</text>
        <dbReference type="Rhea" id="RHEA:32227"/>
        <dbReference type="ChEBI" id="CHEBI:64076"/>
        <dbReference type="ChEBI" id="CHEBI:64077"/>
        <dbReference type="EC" id="5.1.99.6"/>
    </reaction>
</comment>
<evidence type="ECO:0000256" key="16">
    <source>
        <dbReference type="ARBA" id="ARBA00049209"/>
    </source>
</evidence>
<dbReference type="InterPro" id="IPR000631">
    <property type="entry name" value="CARKD"/>
</dbReference>
<evidence type="ECO:0000256" key="14">
    <source>
        <dbReference type="ARBA" id="ARBA00025153"/>
    </source>
</evidence>
<comment type="function">
    <text evidence="18">Catalyzes the epimerization of the S- and R-forms of NAD(P)HX, a damaged form of NAD(P)H that is a result of enzymatic or heat-dependent hydration. This is a prerequisite for the S-specific NAD(P)H-hydrate dehydratase to allow the repair of both epimers of NAD(P)HX.</text>
</comment>
<comment type="similarity">
    <text evidence="4 19">In the C-terminal section; belongs to the NnrD/CARKD family.</text>
</comment>
<evidence type="ECO:0000256" key="2">
    <source>
        <dbReference type="ARBA" id="ARBA00000909"/>
    </source>
</evidence>
<keyword evidence="6 17" id="KW-0547">Nucleotide-binding</keyword>
<dbReference type="GO" id="GO:0110051">
    <property type="term" value="P:metabolite repair"/>
    <property type="evidence" value="ECO:0007669"/>
    <property type="project" value="TreeGrafter"/>
</dbReference>